<dbReference type="Pfam" id="PF00069">
    <property type="entry name" value="Pkinase"/>
    <property type="match status" value="1"/>
</dbReference>
<dbReference type="AlphaFoldDB" id="A0AAN9DDZ2"/>
<keyword evidence="8" id="KW-0418">Kinase</keyword>
<feature type="domain" description="Protein kinase" evidence="15">
    <location>
        <begin position="4"/>
        <end position="261"/>
    </location>
</feature>
<evidence type="ECO:0000256" key="6">
    <source>
        <dbReference type="ARBA" id="ARBA00022723"/>
    </source>
</evidence>
<dbReference type="PANTHER" id="PTHR44899:SF1">
    <property type="entry name" value="SERINE_THREONINE-PROTEIN KINASE NEK5"/>
    <property type="match status" value="1"/>
</dbReference>
<dbReference type="GO" id="GO:0005524">
    <property type="term" value="F:ATP binding"/>
    <property type="evidence" value="ECO:0007669"/>
    <property type="project" value="UniProtKB-UniRule"/>
</dbReference>
<dbReference type="InterPro" id="IPR011009">
    <property type="entry name" value="Kinase-like_dom_sf"/>
</dbReference>
<evidence type="ECO:0000256" key="13">
    <source>
        <dbReference type="PROSITE-ProRule" id="PRU10141"/>
    </source>
</evidence>
<dbReference type="PANTHER" id="PTHR44899">
    <property type="entry name" value="CAMK FAMILY PROTEIN KINASE"/>
    <property type="match status" value="1"/>
</dbReference>
<keyword evidence="9 13" id="KW-0067">ATP-binding</keyword>
<evidence type="ECO:0000256" key="9">
    <source>
        <dbReference type="ARBA" id="ARBA00022840"/>
    </source>
</evidence>
<feature type="region of interest" description="Disordered" evidence="14">
    <location>
        <begin position="604"/>
        <end position="734"/>
    </location>
</feature>
<keyword evidence="10" id="KW-0460">Magnesium</keyword>
<evidence type="ECO:0000256" key="1">
    <source>
        <dbReference type="ARBA" id="ARBA00001946"/>
    </source>
</evidence>
<comment type="catalytic activity">
    <reaction evidence="11">
        <text>L-threonyl-[protein] + ATP = O-phospho-L-threonyl-[protein] + ADP + H(+)</text>
        <dbReference type="Rhea" id="RHEA:46608"/>
        <dbReference type="Rhea" id="RHEA-COMP:11060"/>
        <dbReference type="Rhea" id="RHEA-COMP:11605"/>
        <dbReference type="ChEBI" id="CHEBI:15378"/>
        <dbReference type="ChEBI" id="CHEBI:30013"/>
        <dbReference type="ChEBI" id="CHEBI:30616"/>
        <dbReference type="ChEBI" id="CHEBI:61977"/>
        <dbReference type="ChEBI" id="CHEBI:456216"/>
        <dbReference type="EC" id="2.7.11.1"/>
    </reaction>
</comment>
<dbReference type="Gene3D" id="3.30.200.20">
    <property type="entry name" value="Phosphorylase Kinase, domain 1"/>
    <property type="match status" value="1"/>
</dbReference>
<protein>
    <recommendedName>
        <fullName evidence="3">non-specific serine/threonine protein kinase</fullName>
        <ecNumber evidence="3">2.7.11.1</ecNumber>
    </recommendedName>
</protein>
<dbReference type="FunFam" id="3.30.200.20:FF:000097">
    <property type="entry name" value="Probable serine/threonine-protein kinase nek1"/>
    <property type="match status" value="1"/>
</dbReference>
<comment type="similarity">
    <text evidence="2">Belongs to the protein kinase superfamily. NEK Ser/Thr protein kinase family. NIMA subfamily.</text>
</comment>
<evidence type="ECO:0000256" key="10">
    <source>
        <dbReference type="ARBA" id="ARBA00022842"/>
    </source>
</evidence>
<evidence type="ECO:0000313" key="16">
    <source>
        <dbReference type="EMBL" id="KAK7169572.1"/>
    </source>
</evidence>
<dbReference type="InterPro" id="IPR008271">
    <property type="entry name" value="Ser/Thr_kinase_AS"/>
</dbReference>
<keyword evidence="6" id="KW-0479">Metal-binding</keyword>
<reference evidence="16 17" key="1">
    <citation type="submission" date="2024-02" db="EMBL/GenBank/DDBJ databases">
        <title>Chromosome-level genome assembly of the Eurasian Minnow (Phoxinus phoxinus).</title>
        <authorList>
            <person name="Oriowo T.O."/>
            <person name="Martin S."/>
            <person name="Stange M."/>
            <person name="Chrysostomakis Y."/>
            <person name="Brown T."/>
            <person name="Winkler S."/>
            <person name="Kukowka S."/>
            <person name="Myers E.W."/>
            <person name="Bohne A."/>
        </authorList>
    </citation>
    <scope>NUCLEOTIDE SEQUENCE [LARGE SCALE GENOMIC DNA]</scope>
    <source>
        <strain evidence="16">ZFMK-TIS-60720</strain>
        <tissue evidence="16">Whole Organism</tissue>
    </source>
</reference>
<evidence type="ECO:0000256" key="4">
    <source>
        <dbReference type="ARBA" id="ARBA00022527"/>
    </source>
</evidence>
<evidence type="ECO:0000256" key="14">
    <source>
        <dbReference type="SAM" id="MobiDB-lite"/>
    </source>
</evidence>
<evidence type="ECO:0000256" key="3">
    <source>
        <dbReference type="ARBA" id="ARBA00012513"/>
    </source>
</evidence>
<feature type="compositionally biased region" description="Polar residues" evidence="14">
    <location>
        <begin position="714"/>
        <end position="723"/>
    </location>
</feature>
<feature type="compositionally biased region" description="Polar residues" evidence="14">
    <location>
        <begin position="559"/>
        <end position="570"/>
    </location>
</feature>
<dbReference type="PROSITE" id="PS00108">
    <property type="entry name" value="PROTEIN_KINASE_ST"/>
    <property type="match status" value="1"/>
</dbReference>
<evidence type="ECO:0000256" key="11">
    <source>
        <dbReference type="ARBA" id="ARBA00047899"/>
    </source>
</evidence>
<dbReference type="GO" id="GO:0046872">
    <property type="term" value="F:metal ion binding"/>
    <property type="evidence" value="ECO:0007669"/>
    <property type="project" value="UniProtKB-KW"/>
</dbReference>
<dbReference type="EMBL" id="JAYKXH010000005">
    <property type="protein sequence ID" value="KAK7169572.1"/>
    <property type="molecule type" value="Genomic_DNA"/>
</dbReference>
<feature type="region of interest" description="Disordered" evidence="14">
    <location>
        <begin position="519"/>
        <end position="539"/>
    </location>
</feature>
<comment type="catalytic activity">
    <reaction evidence="12">
        <text>L-seryl-[protein] + ATP = O-phospho-L-seryl-[protein] + ADP + H(+)</text>
        <dbReference type="Rhea" id="RHEA:17989"/>
        <dbReference type="Rhea" id="RHEA-COMP:9863"/>
        <dbReference type="Rhea" id="RHEA-COMP:11604"/>
        <dbReference type="ChEBI" id="CHEBI:15378"/>
        <dbReference type="ChEBI" id="CHEBI:29999"/>
        <dbReference type="ChEBI" id="CHEBI:30616"/>
        <dbReference type="ChEBI" id="CHEBI:83421"/>
        <dbReference type="ChEBI" id="CHEBI:456216"/>
        <dbReference type="EC" id="2.7.11.1"/>
    </reaction>
</comment>
<feature type="compositionally biased region" description="Acidic residues" evidence="14">
    <location>
        <begin position="613"/>
        <end position="645"/>
    </location>
</feature>
<evidence type="ECO:0000256" key="2">
    <source>
        <dbReference type="ARBA" id="ARBA00010886"/>
    </source>
</evidence>
<keyword evidence="17" id="KW-1185">Reference proteome</keyword>
<name>A0AAN9DDZ2_9TELE</name>
<feature type="compositionally biased region" description="Basic and acidic residues" evidence="14">
    <location>
        <begin position="355"/>
        <end position="375"/>
    </location>
</feature>
<feature type="region of interest" description="Disordered" evidence="14">
    <location>
        <begin position="559"/>
        <end position="581"/>
    </location>
</feature>
<dbReference type="Gene3D" id="1.10.510.10">
    <property type="entry name" value="Transferase(Phosphotransferase) domain 1"/>
    <property type="match status" value="1"/>
</dbReference>
<dbReference type="Proteomes" id="UP001364617">
    <property type="component" value="Unassembled WGS sequence"/>
</dbReference>
<dbReference type="GO" id="GO:0004674">
    <property type="term" value="F:protein serine/threonine kinase activity"/>
    <property type="evidence" value="ECO:0007669"/>
    <property type="project" value="UniProtKB-KW"/>
</dbReference>
<gene>
    <name evidence="16" type="ORF">R3I93_005524</name>
</gene>
<sequence length="734" mass="85608">MDHYEVIRQVGQGAFGSALLVKHRHGDDELLYVIKEIHLRQLSARDKDASRKEVTLLSKMKHPNIVAFYKSFYDRSNLYILMEYCDAGDLMNRIKMQRGKPFTEQQIVDWFVQICLGLKHIHDRKVLHRDIKAQNIFLTQGGLKVKLGDFGIARMLNNTMDLARTCVGTPYYLSPEICESRPYNNKTDIWSLGCVLYELCALRHPFEGSNLKQLVLRICRGRYSPVSQRYSDELRLLLNQLFKISPRDRPSANTLLRRPLLQAQISKHLDTQLLEDEFSHTVLHGHTTAAPKATHNPDPVGYKPVLRPPVIKAPQRPEQRRNRAKAQQIKPRFPAVFVNPIAFKPCVDHERRWNGPAERQERQEPVEDHDTHALEPYKLVARARDEYLQRRREAHQYKLRAQKQLGLRPSTADEECRPPNAQEHHGRKPSQSGKLQGQEEYLKQLQRIREQYHHDVREMRMRAEVEDRATDLLRKNRDTHTRGKEQQRGVMFEIKLSDEEHTQMKTEEDKPLNNTLTLERGENLHNGPHGSEEEQKKRAGWCRDAADTLLNALERMNVTTESISDTQTVSEEQEEGHRKHWTKRLPETLLNALAQAQLTETLMSSDEKHLTEEERDEEECDDEERLEPRSDDEDTNFEESEDELREEMSDSMKNLFIITQEEDEHTHTDVPTQETQDDEHTHTDDPTQEDEHTHTDDPTQETQDEHTHTDDPTQETQESVNSSAEEDSQKTTVE</sequence>
<organism evidence="16 17">
    <name type="scientific">Phoxinus phoxinus</name>
    <name type="common">Eurasian minnow</name>
    <dbReference type="NCBI Taxonomy" id="58324"/>
    <lineage>
        <taxon>Eukaryota</taxon>
        <taxon>Metazoa</taxon>
        <taxon>Chordata</taxon>
        <taxon>Craniata</taxon>
        <taxon>Vertebrata</taxon>
        <taxon>Euteleostomi</taxon>
        <taxon>Actinopterygii</taxon>
        <taxon>Neopterygii</taxon>
        <taxon>Teleostei</taxon>
        <taxon>Ostariophysi</taxon>
        <taxon>Cypriniformes</taxon>
        <taxon>Leuciscidae</taxon>
        <taxon>Phoxininae</taxon>
        <taxon>Phoxinus</taxon>
    </lineage>
</organism>
<dbReference type="InterPro" id="IPR000719">
    <property type="entry name" value="Prot_kinase_dom"/>
</dbReference>
<feature type="binding site" evidence="13">
    <location>
        <position position="35"/>
    </location>
    <ligand>
        <name>ATP</name>
        <dbReference type="ChEBI" id="CHEBI:30616"/>
    </ligand>
</feature>
<dbReference type="PROSITE" id="PS50011">
    <property type="entry name" value="PROTEIN_KINASE_DOM"/>
    <property type="match status" value="1"/>
</dbReference>
<dbReference type="CDD" id="cd08215">
    <property type="entry name" value="STKc_Nek"/>
    <property type="match status" value="1"/>
</dbReference>
<evidence type="ECO:0000256" key="12">
    <source>
        <dbReference type="ARBA" id="ARBA00048679"/>
    </source>
</evidence>
<feature type="region of interest" description="Disordered" evidence="14">
    <location>
        <begin position="288"/>
        <end position="307"/>
    </location>
</feature>
<dbReference type="EC" id="2.7.11.1" evidence="3"/>
<accession>A0AAN9DDZ2</accession>
<dbReference type="InterPro" id="IPR051131">
    <property type="entry name" value="NEK_Ser/Thr_kinase_NIMA"/>
</dbReference>
<feature type="region of interest" description="Disordered" evidence="14">
    <location>
        <begin position="355"/>
        <end position="377"/>
    </location>
</feature>
<dbReference type="SMART" id="SM00220">
    <property type="entry name" value="S_TKc"/>
    <property type="match status" value="1"/>
</dbReference>
<comment type="caution">
    <text evidence="16">The sequence shown here is derived from an EMBL/GenBank/DDBJ whole genome shotgun (WGS) entry which is preliminary data.</text>
</comment>
<feature type="compositionally biased region" description="Basic and acidic residues" evidence="14">
    <location>
        <begin position="678"/>
        <end position="711"/>
    </location>
</feature>
<evidence type="ECO:0000313" key="17">
    <source>
        <dbReference type="Proteomes" id="UP001364617"/>
    </source>
</evidence>
<dbReference type="PROSITE" id="PS00107">
    <property type="entry name" value="PROTEIN_KINASE_ATP"/>
    <property type="match status" value="1"/>
</dbReference>
<evidence type="ECO:0000256" key="8">
    <source>
        <dbReference type="ARBA" id="ARBA00022777"/>
    </source>
</evidence>
<keyword evidence="7 13" id="KW-0547">Nucleotide-binding</keyword>
<dbReference type="FunFam" id="1.10.510.10:FF:000172">
    <property type="entry name" value="serine/threonine-protein kinase Nek1 isoform X1"/>
    <property type="match status" value="1"/>
</dbReference>
<feature type="region of interest" description="Disordered" evidence="14">
    <location>
        <begin position="398"/>
        <end position="438"/>
    </location>
</feature>
<comment type="cofactor">
    <cofactor evidence="1">
        <name>Mg(2+)</name>
        <dbReference type="ChEBI" id="CHEBI:18420"/>
    </cofactor>
</comment>
<keyword evidence="4" id="KW-0723">Serine/threonine-protein kinase</keyword>
<evidence type="ECO:0000256" key="7">
    <source>
        <dbReference type="ARBA" id="ARBA00022741"/>
    </source>
</evidence>
<dbReference type="SUPFAM" id="SSF56112">
    <property type="entry name" value="Protein kinase-like (PK-like)"/>
    <property type="match status" value="1"/>
</dbReference>
<proteinExistence type="inferred from homology"/>
<keyword evidence="5" id="KW-0808">Transferase</keyword>
<evidence type="ECO:0000256" key="5">
    <source>
        <dbReference type="ARBA" id="ARBA00022679"/>
    </source>
</evidence>
<evidence type="ECO:0000259" key="15">
    <source>
        <dbReference type="PROSITE" id="PS50011"/>
    </source>
</evidence>
<dbReference type="InterPro" id="IPR017441">
    <property type="entry name" value="Protein_kinase_ATP_BS"/>
</dbReference>